<comment type="similarity">
    <text evidence="1 5">Belongs to the PDGF/VEGF growth factor family.</text>
</comment>
<evidence type="ECO:0000256" key="6">
    <source>
        <dbReference type="SAM" id="MobiDB-lite"/>
    </source>
</evidence>
<dbReference type="PANTHER" id="PTHR12025:SF9">
    <property type="entry name" value="PLACENTA GROWTH FACTOR"/>
    <property type="match status" value="1"/>
</dbReference>
<dbReference type="InterPro" id="IPR023581">
    <property type="entry name" value="PD_growth_factor_CS"/>
</dbReference>
<dbReference type="InterPro" id="IPR029034">
    <property type="entry name" value="Cystine-knot_cytokine"/>
</dbReference>
<dbReference type="GO" id="GO:0042056">
    <property type="term" value="F:chemoattractant activity"/>
    <property type="evidence" value="ECO:0007669"/>
    <property type="project" value="TreeGrafter"/>
</dbReference>
<keyword evidence="3" id="KW-1015">Disulfide bond</keyword>
<evidence type="ECO:0000256" key="2">
    <source>
        <dbReference type="ARBA" id="ARBA00023030"/>
    </source>
</evidence>
<evidence type="ECO:0000313" key="9">
    <source>
        <dbReference type="Ensembl" id="ENSMLUP00000005424.2"/>
    </source>
</evidence>
<feature type="domain" description="Platelet-derived growth factor (PDGF) family profile" evidence="8">
    <location>
        <begin position="39"/>
        <end position="130"/>
    </location>
</feature>
<reference evidence="9 10" key="1">
    <citation type="journal article" date="2011" name="Nature">
        <title>A high-resolution map of human evolutionary constraint using 29 mammals.</title>
        <authorList>
            <person name="Lindblad-Toh K."/>
            <person name="Garber M."/>
            <person name="Zuk O."/>
            <person name="Lin M.F."/>
            <person name="Parker B.J."/>
            <person name="Washietl S."/>
            <person name="Kheradpour P."/>
            <person name="Ernst J."/>
            <person name="Jordan G."/>
            <person name="Mauceli E."/>
            <person name="Ward L.D."/>
            <person name="Lowe C.B."/>
            <person name="Holloway A.K."/>
            <person name="Clamp M."/>
            <person name="Gnerre S."/>
            <person name="Alfoldi J."/>
            <person name="Beal K."/>
            <person name="Chang J."/>
            <person name="Clawson H."/>
            <person name="Cuff J."/>
            <person name="Di Palma F."/>
            <person name="Fitzgerald S."/>
            <person name="Flicek P."/>
            <person name="Guttman M."/>
            <person name="Hubisz M.J."/>
            <person name="Jaffe D.B."/>
            <person name="Jungreis I."/>
            <person name="Kent W.J."/>
            <person name="Kostka D."/>
            <person name="Lara M."/>
            <person name="Martins A.L."/>
            <person name="Massingham T."/>
            <person name="Moltke I."/>
            <person name="Raney B.J."/>
            <person name="Rasmussen M.D."/>
            <person name="Robinson J."/>
            <person name="Stark A."/>
            <person name="Vilella A.J."/>
            <person name="Wen J."/>
            <person name="Xie X."/>
            <person name="Zody M.C."/>
            <person name="Baldwin J."/>
            <person name="Bloom T."/>
            <person name="Chin C.W."/>
            <person name="Heiman D."/>
            <person name="Nicol R."/>
            <person name="Nusbaum C."/>
            <person name="Young S."/>
            <person name="Wilkinson J."/>
            <person name="Worley K.C."/>
            <person name="Kovar C.L."/>
            <person name="Muzny D.M."/>
            <person name="Gibbs R.A."/>
            <person name="Cree A."/>
            <person name="Dihn H.H."/>
            <person name="Fowler G."/>
            <person name="Jhangiani S."/>
            <person name="Joshi V."/>
            <person name="Lee S."/>
            <person name="Lewis L.R."/>
            <person name="Nazareth L.V."/>
            <person name="Okwuonu G."/>
            <person name="Santibanez J."/>
            <person name="Warren W.C."/>
            <person name="Mardis E.R."/>
            <person name="Weinstock G.M."/>
            <person name="Wilson R.K."/>
            <person name="Delehaunty K."/>
            <person name="Dooling D."/>
            <person name="Fronik C."/>
            <person name="Fulton L."/>
            <person name="Fulton B."/>
            <person name="Graves T."/>
            <person name="Minx P."/>
            <person name="Sodergren E."/>
            <person name="Birney E."/>
            <person name="Margulies E.H."/>
            <person name="Herrero J."/>
            <person name="Green E.D."/>
            <person name="Haussler D."/>
            <person name="Siepel A."/>
            <person name="Goldman N."/>
            <person name="Pollard K.S."/>
            <person name="Pedersen J.S."/>
            <person name="Lander E.S."/>
            <person name="Kellis M."/>
        </authorList>
    </citation>
    <scope>NUCLEOTIDE SEQUENCE [LARGE SCALE GENOMIC DNA]</scope>
</reference>
<dbReference type="PROSITE" id="PS50278">
    <property type="entry name" value="PDGF_2"/>
    <property type="match status" value="1"/>
</dbReference>
<dbReference type="GO" id="GO:0038084">
    <property type="term" value="P:vascular endothelial growth factor signaling pathway"/>
    <property type="evidence" value="ECO:0007669"/>
    <property type="project" value="TreeGrafter"/>
</dbReference>
<dbReference type="GO" id="GO:0005615">
    <property type="term" value="C:extracellular space"/>
    <property type="evidence" value="ECO:0007669"/>
    <property type="project" value="TreeGrafter"/>
</dbReference>
<feature type="signal peptide" evidence="7">
    <location>
        <begin position="1"/>
        <end position="24"/>
    </location>
</feature>
<evidence type="ECO:0000256" key="1">
    <source>
        <dbReference type="ARBA" id="ARBA00006686"/>
    </source>
</evidence>
<dbReference type="Proteomes" id="UP000001074">
    <property type="component" value="Unassembled WGS sequence"/>
</dbReference>
<dbReference type="GO" id="GO:0045766">
    <property type="term" value="P:positive regulation of angiogenesis"/>
    <property type="evidence" value="ECO:0007669"/>
    <property type="project" value="TreeGrafter"/>
</dbReference>
<dbReference type="PROSITE" id="PS00249">
    <property type="entry name" value="PDGF_1"/>
    <property type="match status" value="1"/>
</dbReference>
<evidence type="ECO:0000256" key="7">
    <source>
        <dbReference type="SAM" id="SignalP"/>
    </source>
</evidence>
<dbReference type="GeneTree" id="ENSGT00940000160164"/>
<evidence type="ECO:0000256" key="4">
    <source>
        <dbReference type="ARBA" id="ARBA00023246"/>
    </source>
</evidence>
<dbReference type="GO" id="GO:0005172">
    <property type="term" value="F:vascular endothelial growth factor receptor binding"/>
    <property type="evidence" value="ECO:0007669"/>
    <property type="project" value="TreeGrafter"/>
</dbReference>
<dbReference type="FunCoup" id="G1P5W6">
    <property type="interactions" value="378"/>
</dbReference>
<accession>G1P5W6</accession>
<dbReference type="SMART" id="SM00141">
    <property type="entry name" value="PDGF"/>
    <property type="match status" value="1"/>
</dbReference>
<dbReference type="GO" id="GO:0001666">
    <property type="term" value="P:response to hypoxia"/>
    <property type="evidence" value="ECO:0007669"/>
    <property type="project" value="TreeGrafter"/>
</dbReference>
<sequence length="228" mass="25042">MPTMRLLTCFLQLLAGLALPAVSPQPPALSAGNNSSQTKVMPFQVVWGRSYCRAMEKLVDVLSEYPQETQYMFSPSCVPLLRCTGCCGDEALHCVPVETTNVTMQILRISSEHRSSYVEMTFSQHTHCACSCHSPGRDTEAEPDLPGDRGAVLTCPASAPHPLLPPLPAAPHPWSRGGSCALTGSLSWQQPPPLPGLRNWVHPGMKSRNKRKNKQRKQERTGSQIPRF</sequence>
<keyword evidence="4" id="KW-0497">Mitogen</keyword>
<reference evidence="9" key="3">
    <citation type="submission" date="2025-09" db="UniProtKB">
        <authorList>
            <consortium name="Ensembl"/>
        </authorList>
    </citation>
    <scope>IDENTIFICATION</scope>
</reference>
<dbReference type="CDD" id="cd00135">
    <property type="entry name" value="PDGF"/>
    <property type="match status" value="1"/>
</dbReference>
<keyword evidence="10" id="KW-1185">Reference proteome</keyword>
<dbReference type="GO" id="GO:0048010">
    <property type="term" value="P:vascular endothelial growth factor receptor signaling pathway"/>
    <property type="evidence" value="ECO:0007669"/>
    <property type="project" value="TreeGrafter"/>
</dbReference>
<dbReference type="InterPro" id="IPR050507">
    <property type="entry name" value="PDGF/VEGF_growth_factor"/>
</dbReference>
<dbReference type="PANTHER" id="PTHR12025">
    <property type="entry name" value="VASCULAR ENDOTHELIAL GROWTH FACTOR"/>
    <property type="match status" value="1"/>
</dbReference>
<dbReference type="GO" id="GO:0002040">
    <property type="term" value="P:sprouting angiogenesis"/>
    <property type="evidence" value="ECO:0007669"/>
    <property type="project" value="TreeGrafter"/>
</dbReference>
<evidence type="ECO:0000313" key="10">
    <source>
        <dbReference type="Proteomes" id="UP000001074"/>
    </source>
</evidence>
<feature type="compositionally biased region" description="Basic residues" evidence="6">
    <location>
        <begin position="205"/>
        <end position="217"/>
    </location>
</feature>
<evidence type="ECO:0000256" key="5">
    <source>
        <dbReference type="RuleBase" id="RU003818"/>
    </source>
</evidence>
<dbReference type="EMBL" id="AAPE02036613">
    <property type="status" value="NOT_ANNOTATED_CDS"/>
    <property type="molecule type" value="Genomic_DNA"/>
</dbReference>
<feature type="chain" id="PRO_5003417389" evidence="7">
    <location>
        <begin position="25"/>
        <end position="228"/>
    </location>
</feature>
<evidence type="ECO:0000256" key="3">
    <source>
        <dbReference type="ARBA" id="ARBA00023157"/>
    </source>
</evidence>
<dbReference type="Gene3D" id="2.10.90.10">
    <property type="entry name" value="Cystine-knot cytokines"/>
    <property type="match status" value="1"/>
</dbReference>
<keyword evidence="2 5" id="KW-0339">Growth factor</keyword>
<protein>
    <submittedName>
        <fullName evidence="9">Placental growth factor</fullName>
    </submittedName>
</protein>
<dbReference type="GO" id="GO:0051781">
    <property type="term" value="P:positive regulation of cell division"/>
    <property type="evidence" value="ECO:0007669"/>
    <property type="project" value="UniProtKB-KW"/>
</dbReference>
<dbReference type="GO" id="GO:0001938">
    <property type="term" value="P:positive regulation of endothelial cell proliferation"/>
    <property type="evidence" value="ECO:0007669"/>
    <property type="project" value="TreeGrafter"/>
</dbReference>
<proteinExistence type="inferred from homology"/>
<keyword evidence="7" id="KW-0732">Signal</keyword>
<dbReference type="STRING" id="59463.ENSMLUP00000005424"/>
<reference evidence="9" key="2">
    <citation type="submission" date="2025-08" db="UniProtKB">
        <authorList>
            <consortium name="Ensembl"/>
        </authorList>
    </citation>
    <scope>IDENTIFICATION</scope>
</reference>
<dbReference type="InterPro" id="IPR000072">
    <property type="entry name" value="PDGF/VEGF_dom"/>
</dbReference>
<dbReference type="AlphaFoldDB" id="G1P5W6"/>
<dbReference type="eggNOG" id="ENOG502S2DE">
    <property type="taxonomic scope" value="Eukaryota"/>
</dbReference>
<dbReference type="Pfam" id="PF00341">
    <property type="entry name" value="PDGF"/>
    <property type="match status" value="1"/>
</dbReference>
<dbReference type="Ensembl" id="ENSMLUT00000005936.2">
    <property type="protein sequence ID" value="ENSMLUP00000005424.2"/>
    <property type="gene ID" value="ENSMLUG00000005931.2"/>
</dbReference>
<dbReference type="HOGENOM" id="CLU_042996_1_0_1"/>
<dbReference type="GO" id="GO:0050930">
    <property type="term" value="P:induction of positive chemotaxis"/>
    <property type="evidence" value="ECO:0007669"/>
    <property type="project" value="TreeGrafter"/>
</dbReference>
<feature type="region of interest" description="Disordered" evidence="6">
    <location>
        <begin position="185"/>
        <end position="228"/>
    </location>
</feature>
<dbReference type="GO" id="GO:0016020">
    <property type="term" value="C:membrane"/>
    <property type="evidence" value="ECO:0007669"/>
    <property type="project" value="InterPro"/>
</dbReference>
<dbReference type="GO" id="GO:0008083">
    <property type="term" value="F:growth factor activity"/>
    <property type="evidence" value="ECO:0007669"/>
    <property type="project" value="UniProtKB-KW"/>
</dbReference>
<dbReference type="GO" id="GO:0060754">
    <property type="term" value="P:positive regulation of mast cell chemotaxis"/>
    <property type="evidence" value="ECO:0007669"/>
    <property type="project" value="TreeGrafter"/>
</dbReference>
<organism evidence="9 10">
    <name type="scientific">Myotis lucifugus</name>
    <name type="common">Little brown bat</name>
    <dbReference type="NCBI Taxonomy" id="59463"/>
    <lineage>
        <taxon>Eukaryota</taxon>
        <taxon>Metazoa</taxon>
        <taxon>Chordata</taxon>
        <taxon>Craniata</taxon>
        <taxon>Vertebrata</taxon>
        <taxon>Euteleostomi</taxon>
        <taxon>Mammalia</taxon>
        <taxon>Eutheria</taxon>
        <taxon>Laurasiatheria</taxon>
        <taxon>Chiroptera</taxon>
        <taxon>Yangochiroptera</taxon>
        <taxon>Vespertilionidae</taxon>
        <taxon>Myotis</taxon>
    </lineage>
</organism>
<dbReference type="InParanoid" id="G1P5W6"/>
<dbReference type="SUPFAM" id="SSF57501">
    <property type="entry name" value="Cystine-knot cytokines"/>
    <property type="match status" value="1"/>
</dbReference>
<name>G1P5W6_MYOLU</name>
<evidence type="ECO:0000259" key="8">
    <source>
        <dbReference type="PROSITE" id="PS50278"/>
    </source>
</evidence>